<keyword evidence="4 13" id="KW-0812">Transmembrane</keyword>
<dbReference type="Pfam" id="PF16923">
    <property type="entry name" value="Glyco_hydro_63N"/>
    <property type="match status" value="1"/>
</dbReference>
<evidence type="ECO:0000259" key="15">
    <source>
        <dbReference type="Pfam" id="PF03200"/>
    </source>
</evidence>
<evidence type="ECO:0000256" key="13">
    <source>
        <dbReference type="RuleBase" id="RU368089"/>
    </source>
</evidence>
<evidence type="ECO:0000256" key="3">
    <source>
        <dbReference type="ARBA" id="ARBA00010833"/>
    </source>
</evidence>
<dbReference type="Pfam" id="PF03200">
    <property type="entry name" value="Glyco_hydro_63"/>
    <property type="match status" value="1"/>
</dbReference>
<dbReference type="PANTHER" id="PTHR10412">
    <property type="entry name" value="MANNOSYL-OLIGOSACCHARIDE GLUCOSIDASE"/>
    <property type="match status" value="1"/>
</dbReference>
<keyword evidence="18" id="KW-1185">Reference proteome</keyword>
<keyword evidence="7" id="KW-0735">Signal-anchor</keyword>
<feature type="compositionally biased region" description="Basic residues" evidence="14">
    <location>
        <begin position="1"/>
        <end position="10"/>
    </location>
</feature>
<evidence type="ECO:0000256" key="4">
    <source>
        <dbReference type="ARBA" id="ARBA00022692"/>
    </source>
</evidence>
<evidence type="ECO:0000256" key="8">
    <source>
        <dbReference type="ARBA" id="ARBA00022989"/>
    </source>
</evidence>
<accession>A0AAE1B2C3</accession>
<dbReference type="Gene3D" id="1.50.10.10">
    <property type="match status" value="1"/>
</dbReference>
<dbReference type="AlphaFoldDB" id="A0AAE1B2C3"/>
<dbReference type="InterPro" id="IPR031335">
    <property type="entry name" value="Glyco_hydro_63_C"/>
</dbReference>
<evidence type="ECO:0000256" key="11">
    <source>
        <dbReference type="ARBA" id="ARBA00023295"/>
    </source>
</evidence>
<comment type="caution">
    <text evidence="17">The sequence shown here is derived from an EMBL/GenBank/DDBJ whole genome shotgun (WGS) entry which is preliminary data.</text>
</comment>
<dbReference type="Proteomes" id="UP001283361">
    <property type="component" value="Unassembled WGS sequence"/>
</dbReference>
<feature type="compositionally biased region" description="Basic and acidic residues" evidence="14">
    <location>
        <begin position="11"/>
        <end position="25"/>
    </location>
</feature>
<evidence type="ECO:0000313" key="18">
    <source>
        <dbReference type="Proteomes" id="UP001283361"/>
    </source>
</evidence>
<organism evidence="17 18">
    <name type="scientific">Elysia crispata</name>
    <name type="common">lettuce slug</name>
    <dbReference type="NCBI Taxonomy" id="231223"/>
    <lineage>
        <taxon>Eukaryota</taxon>
        <taxon>Metazoa</taxon>
        <taxon>Spiralia</taxon>
        <taxon>Lophotrochozoa</taxon>
        <taxon>Mollusca</taxon>
        <taxon>Gastropoda</taxon>
        <taxon>Heterobranchia</taxon>
        <taxon>Euthyneura</taxon>
        <taxon>Panpulmonata</taxon>
        <taxon>Sacoglossa</taxon>
        <taxon>Placobranchoidea</taxon>
        <taxon>Plakobranchidae</taxon>
        <taxon>Elysia</taxon>
    </lineage>
</organism>
<evidence type="ECO:0000256" key="5">
    <source>
        <dbReference type="ARBA" id="ARBA00022801"/>
    </source>
</evidence>
<evidence type="ECO:0000256" key="1">
    <source>
        <dbReference type="ARBA" id="ARBA00004648"/>
    </source>
</evidence>
<protein>
    <recommendedName>
        <fullName evidence="12 13">Mannosyl-oligosaccharide glucosidase</fullName>
        <ecNumber evidence="12 13">3.2.1.106</ecNumber>
    </recommendedName>
</protein>
<dbReference type="GO" id="GO:0009311">
    <property type="term" value="P:oligosaccharide metabolic process"/>
    <property type="evidence" value="ECO:0007669"/>
    <property type="project" value="UniProtKB-UniRule"/>
</dbReference>
<comment type="pathway">
    <text evidence="2">Glycan metabolism; N-glycan degradation.</text>
</comment>
<dbReference type="EMBL" id="JAWDGP010000750">
    <property type="protein sequence ID" value="KAK3797601.1"/>
    <property type="molecule type" value="Genomic_DNA"/>
</dbReference>
<evidence type="ECO:0000256" key="12">
    <source>
        <dbReference type="ARBA" id="ARBA00038888"/>
    </source>
</evidence>
<evidence type="ECO:0000256" key="2">
    <source>
        <dbReference type="ARBA" id="ARBA00004740"/>
    </source>
</evidence>
<evidence type="ECO:0000256" key="7">
    <source>
        <dbReference type="ARBA" id="ARBA00022968"/>
    </source>
</evidence>
<evidence type="ECO:0000313" key="17">
    <source>
        <dbReference type="EMBL" id="KAK3797601.1"/>
    </source>
</evidence>
<dbReference type="FunFam" id="1.50.10.10:FF:000009">
    <property type="entry name" value="mannosyl-oligosaccharide glucosidase"/>
    <property type="match status" value="1"/>
</dbReference>
<keyword evidence="11 13" id="KW-0326">Glycosidase</keyword>
<proteinExistence type="inferred from homology"/>
<comment type="similarity">
    <text evidence="3 13">Belongs to the glycosyl hydrolase 63 family.</text>
</comment>
<dbReference type="Gene3D" id="2.70.98.110">
    <property type="entry name" value="Glycosyl hydrolase family 63, N-terminal domain"/>
    <property type="match status" value="1"/>
</dbReference>
<keyword evidence="8 13" id="KW-1133">Transmembrane helix</keyword>
<dbReference type="InterPro" id="IPR038518">
    <property type="entry name" value="Glyco_hydro_63N_sf"/>
</dbReference>
<feature type="region of interest" description="Disordered" evidence="14">
    <location>
        <begin position="1"/>
        <end position="25"/>
    </location>
</feature>
<dbReference type="InterPro" id="IPR008928">
    <property type="entry name" value="6-hairpin_glycosidase_sf"/>
</dbReference>
<feature type="transmembrane region" description="Helical" evidence="13">
    <location>
        <begin position="40"/>
        <end position="59"/>
    </location>
</feature>
<feature type="domain" description="Glycosyl hydrolase family 63 N-terminal" evidence="16">
    <location>
        <begin position="113"/>
        <end position="279"/>
    </location>
</feature>
<gene>
    <name evidence="17" type="ORF">RRG08_054628</name>
</gene>
<dbReference type="GO" id="GO:0005789">
    <property type="term" value="C:endoplasmic reticulum membrane"/>
    <property type="evidence" value="ECO:0007669"/>
    <property type="project" value="UniProtKB-SubCell"/>
</dbReference>
<evidence type="ECO:0000259" key="16">
    <source>
        <dbReference type="Pfam" id="PF16923"/>
    </source>
</evidence>
<keyword evidence="5 13" id="KW-0378">Hydrolase</keyword>
<dbReference type="GO" id="GO:0006487">
    <property type="term" value="P:protein N-linked glycosylation"/>
    <property type="evidence" value="ECO:0007669"/>
    <property type="project" value="UniProtKB-UniRule"/>
</dbReference>
<evidence type="ECO:0000256" key="9">
    <source>
        <dbReference type="ARBA" id="ARBA00023136"/>
    </source>
</evidence>
<dbReference type="GO" id="GO:0004573">
    <property type="term" value="F:Glc3Man9GlcNAc2 oligosaccharide glucosidase activity"/>
    <property type="evidence" value="ECO:0007669"/>
    <property type="project" value="UniProtKB-UniRule"/>
</dbReference>
<feature type="domain" description="Glycosyl hydrolase family 63 C-terminal" evidence="15">
    <location>
        <begin position="355"/>
        <end position="845"/>
    </location>
</feature>
<comment type="function">
    <text evidence="13">Cleaves the distal alpha 1,2-linked glucose residue from the Glc(3)Man(9)GlcNAc(2) oligosaccharide precursor.</text>
</comment>
<dbReference type="EC" id="3.2.1.106" evidence="12 13"/>
<comment type="subcellular location">
    <subcellularLocation>
        <location evidence="1 13">Endoplasmic reticulum membrane</location>
        <topology evidence="1 13">Single-pass type II membrane protein</topology>
    </subcellularLocation>
</comment>
<evidence type="ECO:0000256" key="14">
    <source>
        <dbReference type="SAM" id="MobiDB-lite"/>
    </source>
</evidence>
<dbReference type="InterPro" id="IPR031631">
    <property type="entry name" value="Glyco_hydro_63N"/>
</dbReference>
<reference evidence="17" key="1">
    <citation type="journal article" date="2023" name="G3 (Bethesda)">
        <title>A reference genome for the long-term kleptoplast-retaining sea slug Elysia crispata morphotype clarki.</title>
        <authorList>
            <person name="Eastman K.E."/>
            <person name="Pendleton A.L."/>
            <person name="Shaikh M.A."/>
            <person name="Suttiyut T."/>
            <person name="Ogas R."/>
            <person name="Tomko P."/>
            <person name="Gavelis G."/>
            <person name="Widhalm J.R."/>
            <person name="Wisecaver J.H."/>
        </authorList>
    </citation>
    <scope>NUCLEOTIDE SEQUENCE</scope>
    <source>
        <strain evidence="17">ECLA1</strain>
    </source>
</reference>
<dbReference type="InterPro" id="IPR012341">
    <property type="entry name" value="6hp_glycosidase-like_sf"/>
</dbReference>
<evidence type="ECO:0000256" key="6">
    <source>
        <dbReference type="ARBA" id="ARBA00022824"/>
    </source>
</evidence>
<sequence>MSKAGLRQRPRGKEKDMYEVSKRDKDEEKWPYTNGQLDPFAKAIGAAVVIVMTILITYFRYQQYLRDIIITPVDSHLIIPANGSWPTVTPDRFWGTYRHSKEELKTDMTTIARPQAYFGVKSRSKTSPLFGLMWMSQLTNQMPPPLRHWCDQGDRLESYVWLKHDGENFGVQEIKEKLFTIKTEFVKQPGGDHGGDWSARISFIPKDPAVSVVVSSFFYTALDQDNGWLEPKFTKGRLTSVHGWHEDLGNFDLQMPNIEATNEVKAGVKSQIKHSYFVSHAKQLDQLKDILVNGLKVEAWDKGRTQPYFTLSGRRVPRDVPGPNYVVKQVTAHLPFTMEVIYQSGSFLYRQDQLSKESFSTLIRSNEEEFDAKFEKVFHLEQRGYSLNEINFAKAALSNMLGGIGYFYGSSLVQSRYNTEPVNYWEAPLYTAVPSRPFFPRGFLWDEGFHNMLISMWNSEISKDIIGHWIDLMNTEGWIPREQILGVEARAKVPSEFVVQRNTNANPPTFFLPLQGLIKEMIQSNKTSDKAYLKALYPRLKRWFDYYNTTQKGDLPFTYRWHGRDSSLTKQLNPLTLTSGLDDYPRASHPTTDERHVDLRCWIALAAGVMRDIARSLGQEWQKYEDTHDLLTDNKLLDKLHWSSKAQQYSDWGLHTDNVRLEKPKPPANQHPSQRHQHMDTDKIRVVLTEPTKQFVNAFGYVSLFPFLLKIVDANSPKLDRILSDITDPTKLWTDFGLRSISRNSKFYGRFNTEHDPPYWRGPIWINMNYLCLSALHHYSTVDGPYRERARTVYTNLRKNLVANIFKEYEKTGYIWENYNDKTGEGKGSHPFTGWSALVVLMMAEIF</sequence>
<dbReference type="PANTHER" id="PTHR10412:SF11">
    <property type="entry name" value="MANNOSYL-OLIGOSACCHARIDE GLUCOSIDASE"/>
    <property type="match status" value="1"/>
</dbReference>
<comment type="catalytic activity">
    <reaction evidence="13">
        <text>N(4)-(alpha-D-Glc-(1-&gt;2)-alpha-D-Glc-(1-&gt;3)-alpha-D-Glc-(1-&gt;3)-alpha-D-Man-(1-&gt;2)-alpha-D-Man-(1-&gt;2)-alpha-D-Man-(1-&gt;3)-[alpha-D-Man-(1-&gt;2)-alpha-D-Man-(1-&gt;3)-[alpha-D-Man-(1-&gt;2)-alpha-D-Man-(1-&gt;6)]-alpha-D-Man-(1-&gt;6)]-beta-D-Man-(1-&gt;4)-beta-D-GlcNAc-(1-&gt;4)-beta-D-GlcNAc)-L-asparaginyl-[protein] + H2O = N(4)-(alpha-D-Glc-(1-&gt;3)-alpha-D-Glc-(1-&gt;3)-alpha-D-Man-(1-&gt;2)-alpha-D-Man-(1-&gt;2)-alpha-D-Man-(1-&gt;3)-[alpha-D-Man-(1-&gt;2)-alpha-D-Man-(1-&gt;3)-[alpha-D-Man-(1-&gt;2)-alpha-D-Man-(1-&gt;6)]-alpha-D-Man-(1-&gt;6)]-beta-D-Man-(1-&gt;4)-beta-D-GlcNAc-(1-&gt;4)-beta-D-GlcNAc)-L-asparaginyl-[protein] + beta-D-glucose</text>
        <dbReference type="Rhea" id="RHEA:55988"/>
        <dbReference type="Rhea" id="RHEA-COMP:12806"/>
        <dbReference type="Rhea" id="RHEA-COMP:14355"/>
        <dbReference type="ChEBI" id="CHEBI:15377"/>
        <dbReference type="ChEBI" id="CHEBI:15903"/>
        <dbReference type="ChEBI" id="CHEBI:59082"/>
        <dbReference type="ChEBI" id="CHEBI:132537"/>
        <dbReference type="EC" id="3.2.1.106"/>
    </reaction>
</comment>
<evidence type="ECO:0000256" key="10">
    <source>
        <dbReference type="ARBA" id="ARBA00023180"/>
    </source>
</evidence>
<keyword evidence="10" id="KW-0325">Glycoprotein</keyword>
<name>A0AAE1B2C3_9GAST</name>
<dbReference type="InterPro" id="IPR004888">
    <property type="entry name" value="Glycoside_hydrolase_63"/>
</dbReference>
<dbReference type="SUPFAM" id="SSF48208">
    <property type="entry name" value="Six-hairpin glycosidases"/>
    <property type="match status" value="1"/>
</dbReference>
<keyword evidence="9 13" id="KW-0472">Membrane</keyword>
<keyword evidence="6 13" id="KW-0256">Endoplasmic reticulum</keyword>